<keyword evidence="2" id="KW-0732">Signal</keyword>
<sequence length="367" mass="39265">MPTRLNLVVIAALITAHAVLAQPPPPYAGPWSGQGRLATSSDYHSLPAPGSKFSLDFILNPKDTSLPTAAKESPDPVGYAGTLATDERLAGDAPGTGSQGTRSDILMPQATNWDHVIEHLPTATDFVNAYPDLKYSGDYMHYVSVLQESYELCVARQGQEAAPAQGNAAASAAMPDLDHHALLADIEKMIQAVQGTRQAHLRYLKVASQDGLRKRAGKASQIGMLDSCLTNGQCLPINMDTDLTQEPPRQVVTLGYRIRRDRTSTGTGGPTFPSNQAFTASQHTAELDCAGLVIRNSQLYHSPTVGLIKSSLPPAQLVSFLAKVTGEDFGTGDPIAYQEFLALLEHAKTVVQQTGKPSSQFPQPLVK</sequence>
<evidence type="ECO:0000256" key="1">
    <source>
        <dbReference type="SAM" id="MobiDB-lite"/>
    </source>
</evidence>
<name>A0A9W8E246_9FUNG</name>
<gene>
    <name evidence="3" type="ORF">IWQ60_001874</name>
</gene>
<protein>
    <submittedName>
        <fullName evidence="3">Uncharacterized protein</fullName>
    </submittedName>
</protein>
<dbReference type="AlphaFoldDB" id="A0A9W8E246"/>
<dbReference type="EMBL" id="JANBPT010000065">
    <property type="protein sequence ID" value="KAJ1928620.1"/>
    <property type="molecule type" value="Genomic_DNA"/>
</dbReference>
<feature type="chain" id="PRO_5040812053" evidence="2">
    <location>
        <begin position="22"/>
        <end position="367"/>
    </location>
</feature>
<accession>A0A9W8E246</accession>
<dbReference type="Proteomes" id="UP001150569">
    <property type="component" value="Unassembled WGS sequence"/>
</dbReference>
<evidence type="ECO:0000313" key="4">
    <source>
        <dbReference type="Proteomes" id="UP001150569"/>
    </source>
</evidence>
<reference evidence="3" key="1">
    <citation type="submission" date="2022-07" db="EMBL/GenBank/DDBJ databases">
        <title>Phylogenomic reconstructions and comparative analyses of Kickxellomycotina fungi.</title>
        <authorList>
            <person name="Reynolds N.K."/>
            <person name="Stajich J.E."/>
            <person name="Barry K."/>
            <person name="Grigoriev I.V."/>
            <person name="Crous P."/>
            <person name="Smith M.E."/>
        </authorList>
    </citation>
    <scope>NUCLEOTIDE SEQUENCE</scope>
    <source>
        <strain evidence="3">RSA 861</strain>
    </source>
</reference>
<comment type="caution">
    <text evidence="3">The sequence shown here is derived from an EMBL/GenBank/DDBJ whole genome shotgun (WGS) entry which is preliminary data.</text>
</comment>
<organism evidence="3 4">
    <name type="scientific">Tieghemiomyces parasiticus</name>
    <dbReference type="NCBI Taxonomy" id="78921"/>
    <lineage>
        <taxon>Eukaryota</taxon>
        <taxon>Fungi</taxon>
        <taxon>Fungi incertae sedis</taxon>
        <taxon>Zoopagomycota</taxon>
        <taxon>Kickxellomycotina</taxon>
        <taxon>Dimargaritomycetes</taxon>
        <taxon>Dimargaritales</taxon>
        <taxon>Dimargaritaceae</taxon>
        <taxon>Tieghemiomyces</taxon>
    </lineage>
</organism>
<proteinExistence type="predicted"/>
<evidence type="ECO:0000313" key="3">
    <source>
        <dbReference type="EMBL" id="KAJ1928620.1"/>
    </source>
</evidence>
<feature type="signal peptide" evidence="2">
    <location>
        <begin position="1"/>
        <end position="21"/>
    </location>
</feature>
<feature type="region of interest" description="Disordered" evidence="1">
    <location>
        <begin position="66"/>
        <end position="104"/>
    </location>
</feature>
<keyword evidence="4" id="KW-1185">Reference proteome</keyword>
<evidence type="ECO:0000256" key="2">
    <source>
        <dbReference type="SAM" id="SignalP"/>
    </source>
</evidence>